<evidence type="ECO:0000313" key="2">
    <source>
        <dbReference type="EMBL" id="ROT61789.1"/>
    </source>
</evidence>
<gene>
    <name evidence="2" type="ORF">C7M84_020406</name>
</gene>
<name>A0A3R7NM44_PENVA</name>
<keyword evidence="3" id="KW-1185">Reference proteome</keyword>
<dbReference type="AlphaFoldDB" id="A0A3R7NM44"/>
<dbReference type="Proteomes" id="UP000283509">
    <property type="component" value="Unassembled WGS sequence"/>
</dbReference>
<feature type="region of interest" description="Disordered" evidence="1">
    <location>
        <begin position="361"/>
        <end position="389"/>
    </location>
</feature>
<evidence type="ECO:0000313" key="3">
    <source>
        <dbReference type="Proteomes" id="UP000283509"/>
    </source>
</evidence>
<dbReference type="EMBL" id="QCYY01003989">
    <property type="protein sequence ID" value="ROT61789.1"/>
    <property type="molecule type" value="Genomic_DNA"/>
</dbReference>
<reference evidence="2 3" key="2">
    <citation type="submission" date="2019-01" db="EMBL/GenBank/DDBJ databases">
        <title>The decoding of complex shrimp genome reveals the adaptation for benthos swimmer, frequently molting mechanism and breeding impact on genome.</title>
        <authorList>
            <person name="Sun Y."/>
            <person name="Gao Y."/>
            <person name="Yu Y."/>
        </authorList>
    </citation>
    <scope>NUCLEOTIDE SEQUENCE [LARGE SCALE GENOMIC DNA]</scope>
    <source>
        <tissue evidence="2">Muscle</tissue>
    </source>
</reference>
<comment type="caution">
    <text evidence="2">The sequence shown here is derived from an EMBL/GenBank/DDBJ whole genome shotgun (WGS) entry which is preliminary data.</text>
</comment>
<proteinExistence type="predicted"/>
<reference evidence="2 3" key="1">
    <citation type="submission" date="2018-04" db="EMBL/GenBank/DDBJ databases">
        <authorList>
            <person name="Zhang X."/>
            <person name="Yuan J."/>
            <person name="Li F."/>
            <person name="Xiang J."/>
        </authorList>
    </citation>
    <scope>NUCLEOTIDE SEQUENCE [LARGE SCALE GENOMIC DNA]</scope>
    <source>
        <tissue evidence="2">Muscle</tissue>
    </source>
</reference>
<evidence type="ECO:0000256" key="1">
    <source>
        <dbReference type="SAM" id="MobiDB-lite"/>
    </source>
</evidence>
<sequence length="389" mass="42243">MSGCSVPSRNQAPITAIESKLKSINLPPGIPSFSSITATESKLSPITATESQAQSHYCHRIPSSVPSLPQNPKLSPIKLSPVEIQAQSITLPAQSNPQAQSHHCTIESQASSILHRNPLAQSHHCHRIPSSVPLLPQNPKLSPITATESQAQSHHCHRIPSSVPLLPQNPKLSPITATQAQNYPSSVPLLPHRIPSSVHYCHRIPQLKAQSHHCHRIPSSVPLLPQNPSSVPYCHKNPSLPITATNPKLSPITAQKSQDSIPTESQIPKLSPHYCHRIQAQSHLLPQNPSFSPITAIESQNPKHSSTITAIKAQFHSATKSQAQLHYCPQNPSFSFHSLPNRNPPKLSPITELHRLQSPIHRRATDPSSVPSQLATGQTRSPVISGSPI</sequence>
<dbReference type="STRING" id="6689.A0A3R7NM44"/>
<protein>
    <submittedName>
        <fullName evidence="2">Uncharacterized protein</fullName>
    </submittedName>
</protein>
<feature type="compositionally biased region" description="Polar residues" evidence="1">
    <location>
        <begin position="366"/>
        <end position="389"/>
    </location>
</feature>
<organism evidence="2 3">
    <name type="scientific">Penaeus vannamei</name>
    <name type="common">Whiteleg shrimp</name>
    <name type="synonym">Litopenaeus vannamei</name>
    <dbReference type="NCBI Taxonomy" id="6689"/>
    <lineage>
        <taxon>Eukaryota</taxon>
        <taxon>Metazoa</taxon>
        <taxon>Ecdysozoa</taxon>
        <taxon>Arthropoda</taxon>
        <taxon>Crustacea</taxon>
        <taxon>Multicrustacea</taxon>
        <taxon>Malacostraca</taxon>
        <taxon>Eumalacostraca</taxon>
        <taxon>Eucarida</taxon>
        <taxon>Decapoda</taxon>
        <taxon>Dendrobranchiata</taxon>
        <taxon>Penaeoidea</taxon>
        <taxon>Penaeidae</taxon>
        <taxon>Penaeus</taxon>
    </lineage>
</organism>
<accession>A0A3R7NM44</accession>